<dbReference type="Pfam" id="PF00027">
    <property type="entry name" value="cNMP_binding"/>
    <property type="match status" value="2"/>
</dbReference>
<evidence type="ECO:0000256" key="9">
    <source>
        <dbReference type="SAM" id="MobiDB-lite"/>
    </source>
</evidence>
<keyword evidence="7" id="KW-0142">cGMP-binding</keyword>
<dbReference type="OMA" id="ESCLADC"/>
<evidence type="ECO:0000256" key="7">
    <source>
        <dbReference type="ARBA" id="ARBA00022992"/>
    </source>
</evidence>
<dbReference type="InterPro" id="IPR008271">
    <property type="entry name" value="Ser/Thr_kinase_AS"/>
</dbReference>
<dbReference type="eggNOG" id="KOG0614">
    <property type="taxonomic scope" value="Eukaryota"/>
</dbReference>
<evidence type="ECO:0000256" key="2">
    <source>
        <dbReference type="ARBA" id="ARBA00022535"/>
    </source>
</evidence>
<sequence>MRRDGAKKKKDKSAKAGKRASSPEDVNFIKDALGDSVVFHELDDDTKDAVARAMTELRVRAGARLIEEGEIGRELFLVADGTFVVTIDKQGSTVTMNEKKRGDVFGEISLMFESPRRVATATVSATTDARVWTLERDVFRDLTRTAAMASDAGNLVFLNSVPLLASLTVGERVRLAEALEEKTFKPGETVVTQGEVGDMFYIVRKGEAVVTKRSMSTGHLSFGDGSRVNHLFRGDFFGEKALLTRKPREATVTAVGSSALVCLCLNAPAFEDLLGPLEQLMERAKSPEIVAQRMNAIENEGRWARARFIIKSDKSKSDGGPGGGGGGGGGDGDASGDENGEGSVAIGACAAETFAGTFSNDSSMAEITLHERELLGGGASGYVRLVVADVCGNGTMKSFALKRMRKCAVVSTPDHVYCEQSVSQELNHFACVRQHASFQDADHLYFLFDHLDGCDMMDALAAVATVQPFKNPDKPTGSKIKMLKGMPEEMAMYYVAVVTLALEYLHEKQIVYRDLKPENVFLANDGTAVLGDFGFSKKLEKDALTYTFCGTPGYVAPEVILAHGYSTSVDWWGLGVMTYVLLTGQQPFSQIVKGKPEDPLTVMKRIVDRSWAVSFPVYISESAVDLMSWFLERRRARRLGNLRRKAEDVKTHAWFKDAKFDWDAMQRGQLRPRPLALSEAFATQRANRIADLEREIATATFAETEEEIEDAKETFRAF</sequence>
<dbReference type="InterPro" id="IPR011009">
    <property type="entry name" value="Kinase-like_dom_sf"/>
</dbReference>
<dbReference type="Proteomes" id="UP000001876">
    <property type="component" value="Unassembled WGS sequence"/>
</dbReference>
<dbReference type="PROSITE" id="PS50011">
    <property type="entry name" value="PROTEIN_KINASE_DOM"/>
    <property type="match status" value="1"/>
</dbReference>
<dbReference type="SUPFAM" id="SSF56112">
    <property type="entry name" value="Protein kinase-like (PK-like)"/>
    <property type="match status" value="1"/>
</dbReference>
<dbReference type="InterPro" id="IPR018488">
    <property type="entry name" value="cNMP-bd_CS"/>
</dbReference>
<dbReference type="GeneID" id="9684214"/>
<dbReference type="Gene3D" id="3.30.200.20">
    <property type="entry name" value="Phosphorylase Kinase, domain 1"/>
    <property type="match status" value="1"/>
</dbReference>
<organism evidence="13">
    <name type="scientific">Micromonas pusilla (strain CCMP1545)</name>
    <name type="common">Picoplanktonic green alga</name>
    <dbReference type="NCBI Taxonomy" id="564608"/>
    <lineage>
        <taxon>Eukaryota</taxon>
        <taxon>Viridiplantae</taxon>
        <taxon>Chlorophyta</taxon>
        <taxon>Mamiellophyceae</taxon>
        <taxon>Mamiellales</taxon>
        <taxon>Mamiellaceae</taxon>
        <taxon>Micromonas</taxon>
    </lineage>
</organism>
<protein>
    <submittedName>
        <fullName evidence="12">Predicted protein</fullName>
    </submittedName>
</protein>
<dbReference type="InterPro" id="IPR000719">
    <property type="entry name" value="Prot_kinase_dom"/>
</dbReference>
<gene>
    <name evidence="12" type="ORF">MICPUCDRAFT_33413</name>
</gene>
<keyword evidence="5" id="KW-0418">Kinase</keyword>
<evidence type="ECO:0000313" key="13">
    <source>
        <dbReference type="Proteomes" id="UP000001876"/>
    </source>
</evidence>
<evidence type="ECO:0000256" key="6">
    <source>
        <dbReference type="ARBA" id="ARBA00022840"/>
    </source>
</evidence>
<dbReference type="GO" id="GO:0005952">
    <property type="term" value="C:cAMP-dependent protein kinase complex"/>
    <property type="evidence" value="ECO:0007669"/>
    <property type="project" value="TreeGrafter"/>
</dbReference>
<dbReference type="InterPro" id="IPR000595">
    <property type="entry name" value="cNMP-bd_dom"/>
</dbReference>
<dbReference type="InterPro" id="IPR014710">
    <property type="entry name" value="RmlC-like_jellyroll"/>
</dbReference>
<evidence type="ECO:0000256" key="4">
    <source>
        <dbReference type="ARBA" id="ARBA00022741"/>
    </source>
</evidence>
<feature type="binding site" evidence="8">
    <location>
        <position position="402"/>
    </location>
    <ligand>
        <name>ATP</name>
        <dbReference type="ChEBI" id="CHEBI:30616"/>
    </ligand>
</feature>
<dbReference type="GO" id="GO:0004691">
    <property type="term" value="F:cAMP-dependent protein kinase activity"/>
    <property type="evidence" value="ECO:0007669"/>
    <property type="project" value="TreeGrafter"/>
</dbReference>
<dbReference type="GO" id="GO:0005524">
    <property type="term" value="F:ATP binding"/>
    <property type="evidence" value="ECO:0007669"/>
    <property type="project" value="UniProtKB-UniRule"/>
</dbReference>
<evidence type="ECO:0000313" key="12">
    <source>
        <dbReference type="EMBL" id="EEH56868.1"/>
    </source>
</evidence>
<dbReference type="OrthoDB" id="417078at2759"/>
<dbReference type="PROSITE" id="PS00888">
    <property type="entry name" value="CNMP_BINDING_1"/>
    <property type="match status" value="2"/>
</dbReference>
<reference evidence="12 13" key="1">
    <citation type="journal article" date="2009" name="Science">
        <title>Green evolution and dynamic adaptations revealed by genomes of the marine picoeukaryotes Micromonas.</title>
        <authorList>
            <person name="Worden A.Z."/>
            <person name="Lee J.H."/>
            <person name="Mock T."/>
            <person name="Rouze P."/>
            <person name="Simmons M.P."/>
            <person name="Aerts A.L."/>
            <person name="Allen A.E."/>
            <person name="Cuvelier M.L."/>
            <person name="Derelle E."/>
            <person name="Everett M.V."/>
            <person name="Foulon E."/>
            <person name="Grimwood J."/>
            <person name="Gundlach H."/>
            <person name="Henrissat B."/>
            <person name="Napoli C."/>
            <person name="McDonald S.M."/>
            <person name="Parker M.S."/>
            <person name="Rombauts S."/>
            <person name="Salamov A."/>
            <person name="Von Dassow P."/>
            <person name="Badger J.H."/>
            <person name="Coutinho P.M."/>
            <person name="Demir E."/>
            <person name="Dubchak I."/>
            <person name="Gentemann C."/>
            <person name="Eikrem W."/>
            <person name="Gready J.E."/>
            <person name="John U."/>
            <person name="Lanier W."/>
            <person name="Lindquist E.A."/>
            <person name="Lucas S."/>
            <person name="Mayer K.F."/>
            <person name="Moreau H."/>
            <person name="Not F."/>
            <person name="Otillar R."/>
            <person name="Panaud O."/>
            <person name="Pangilinan J."/>
            <person name="Paulsen I."/>
            <person name="Piegu B."/>
            <person name="Poliakov A."/>
            <person name="Robbens S."/>
            <person name="Schmutz J."/>
            <person name="Toulza E."/>
            <person name="Wyss T."/>
            <person name="Zelensky A."/>
            <person name="Zhou K."/>
            <person name="Armbrust E.V."/>
            <person name="Bhattacharya D."/>
            <person name="Goodenough U.W."/>
            <person name="Van de Peer Y."/>
            <person name="Grigoriev I.V."/>
        </authorList>
    </citation>
    <scope>NUCLEOTIDE SEQUENCE [LARGE SCALE GENOMIC DNA]</scope>
    <source>
        <strain evidence="12 13">CCMP1545</strain>
    </source>
</reference>
<dbReference type="SMART" id="SM00100">
    <property type="entry name" value="cNMP"/>
    <property type="match status" value="2"/>
</dbReference>
<dbReference type="Gene3D" id="1.10.510.10">
    <property type="entry name" value="Transferase(Phosphotransferase) domain 1"/>
    <property type="match status" value="1"/>
</dbReference>
<keyword evidence="13" id="KW-1185">Reference proteome</keyword>
<proteinExistence type="predicted"/>
<dbReference type="InterPro" id="IPR017441">
    <property type="entry name" value="Protein_kinase_ATP_BS"/>
</dbReference>
<feature type="domain" description="Cyclic nucleotide-binding" evidence="11">
    <location>
        <begin position="163"/>
        <end position="283"/>
    </location>
</feature>
<feature type="compositionally biased region" description="Gly residues" evidence="9">
    <location>
        <begin position="319"/>
        <end position="333"/>
    </location>
</feature>
<name>C1MT08_MICPC</name>
<dbReference type="GO" id="GO:0030553">
    <property type="term" value="F:cGMP binding"/>
    <property type="evidence" value="ECO:0007669"/>
    <property type="project" value="UniProtKB-KW"/>
</dbReference>
<keyword evidence="4 8" id="KW-0547">Nucleotide-binding</keyword>
<dbReference type="KEGG" id="mpp:MICPUCDRAFT_33413"/>
<evidence type="ECO:0000259" key="11">
    <source>
        <dbReference type="PROSITE" id="PS50042"/>
    </source>
</evidence>
<evidence type="ECO:0000256" key="1">
    <source>
        <dbReference type="ARBA" id="ARBA00022527"/>
    </source>
</evidence>
<feature type="domain" description="Protein kinase" evidence="10">
    <location>
        <begin position="369"/>
        <end position="655"/>
    </location>
</feature>
<dbReference type="PRINTS" id="PR00103">
    <property type="entry name" value="CAMPKINASE"/>
</dbReference>
<dbReference type="PANTHER" id="PTHR24353:SF139">
    <property type="match status" value="1"/>
</dbReference>
<dbReference type="CDD" id="cd00038">
    <property type="entry name" value="CAP_ED"/>
    <property type="match status" value="2"/>
</dbReference>
<dbReference type="Pfam" id="PF00069">
    <property type="entry name" value="Pkinase"/>
    <property type="match status" value="1"/>
</dbReference>
<keyword evidence="3" id="KW-0808">Transferase</keyword>
<feature type="region of interest" description="Disordered" evidence="9">
    <location>
        <begin position="313"/>
        <end position="338"/>
    </location>
</feature>
<dbReference type="Gene3D" id="2.60.120.10">
    <property type="entry name" value="Jelly Rolls"/>
    <property type="match status" value="2"/>
</dbReference>
<dbReference type="RefSeq" id="XP_003058413.1">
    <property type="nucleotide sequence ID" value="XM_003058367.1"/>
</dbReference>
<dbReference type="PROSITE" id="PS00108">
    <property type="entry name" value="PROTEIN_KINASE_ST"/>
    <property type="match status" value="1"/>
</dbReference>
<dbReference type="EMBL" id="GG663739">
    <property type="protein sequence ID" value="EEH56868.1"/>
    <property type="molecule type" value="Genomic_DNA"/>
</dbReference>
<dbReference type="InterPro" id="IPR018490">
    <property type="entry name" value="cNMP-bd_dom_sf"/>
</dbReference>
<accession>C1MT08</accession>
<evidence type="ECO:0000259" key="10">
    <source>
        <dbReference type="PROSITE" id="PS50011"/>
    </source>
</evidence>
<keyword evidence="6 8" id="KW-0067">ATP-binding</keyword>
<keyword evidence="2" id="KW-0140">cGMP</keyword>
<dbReference type="PROSITE" id="PS50042">
    <property type="entry name" value="CNMP_BINDING_3"/>
    <property type="match status" value="2"/>
</dbReference>
<dbReference type="SMART" id="SM00220">
    <property type="entry name" value="S_TKc"/>
    <property type="match status" value="1"/>
</dbReference>
<feature type="region of interest" description="Disordered" evidence="9">
    <location>
        <begin position="1"/>
        <end position="23"/>
    </location>
</feature>
<dbReference type="SUPFAM" id="SSF51206">
    <property type="entry name" value="cAMP-binding domain-like"/>
    <property type="match status" value="2"/>
</dbReference>
<evidence type="ECO:0000256" key="5">
    <source>
        <dbReference type="ARBA" id="ARBA00022777"/>
    </source>
</evidence>
<evidence type="ECO:0000256" key="3">
    <source>
        <dbReference type="ARBA" id="ARBA00022679"/>
    </source>
</evidence>
<dbReference type="PROSITE" id="PS00107">
    <property type="entry name" value="PROTEIN_KINASE_ATP"/>
    <property type="match status" value="1"/>
</dbReference>
<dbReference type="STRING" id="564608.C1MT08"/>
<evidence type="ECO:0000256" key="8">
    <source>
        <dbReference type="PROSITE-ProRule" id="PRU10141"/>
    </source>
</evidence>
<feature type="domain" description="Cyclic nucleotide-binding" evidence="11">
    <location>
        <begin position="38"/>
        <end position="142"/>
    </location>
</feature>
<dbReference type="AlphaFoldDB" id="C1MT08"/>
<keyword evidence="1" id="KW-0723">Serine/threonine-protein kinase</keyword>
<dbReference type="PANTHER" id="PTHR24353">
    <property type="entry name" value="CYCLIC NUCLEOTIDE-DEPENDENT PROTEIN KINASE"/>
    <property type="match status" value="1"/>
</dbReference>
<feature type="compositionally biased region" description="Basic residues" evidence="9">
    <location>
        <begin position="1"/>
        <end position="18"/>
    </location>
</feature>